<dbReference type="Pfam" id="PF00196">
    <property type="entry name" value="GerE"/>
    <property type="match status" value="1"/>
</dbReference>
<keyword evidence="6" id="KW-1185">Reference proteome</keyword>
<dbReference type="RefSeq" id="WP_103225333.1">
    <property type="nucleotide sequence ID" value="NZ_PPCN01000018.1"/>
</dbReference>
<dbReference type="PANTHER" id="PTHR44688">
    <property type="entry name" value="DNA-BINDING TRANSCRIPTIONAL ACTIVATOR DEVR_DOSR"/>
    <property type="match status" value="1"/>
</dbReference>
<dbReference type="PRINTS" id="PR00038">
    <property type="entry name" value="HTHLUXR"/>
</dbReference>
<dbReference type="SUPFAM" id="SSF46894">
    <property type="entry name" value="C-terminal effector domain of the bipartite response regulators"/>
    <property type="match status" value="1"/>
</dbReference>
<evidence type="ECO:0000256" key="2">
    <source>
        <dbReference type="ARBA" id="ARBA00023125"/>
    </source>
</evidence>
<sequence length="255" mass="28774">MLETLEVLEHTLGKAASLDDKVEAAMVSLSASGYTSLVYDYTPVVRSFEGDLMTPSHLSLRNVPDDMRALWCDAGYYQKDPVQLMAIRSTTPFIWSYRQTRDKTQLANFIRQDHEPVVSYLHDADLTCGITVPVHRTRGDMATFTAIQKGAGRQFVKEAREHLAVFGLLGQVFHEHAYPLLSEEERRTGVIRLTPRERECLLYSAEGLTAKEIAYKIGRSVPTVILHINSATKKLGARNRLHAVMLASHYRLLDE</sequence>
<dbReference type="PROSITE" id="PS50043">
    <property type="entry name" value="HTH_LUXR_2"/>
    <property type="match status" value="1"/>
</dbReference>
<dbReference type="Gene3D" id="1.10.10.10">
    <property type="entry name" value="Winged helix-like DNA-binding domain superfamily/Winged helix DNA-binding domain"/>
    <property type="match status" value="1"/>
</dbReference>
<evidence type="ECO:0000259" key="4">
    <source>
        <dbReference type="PROSITE" id="PS50043"/>
    </source>
</evidence>
<name>A0A2S3UJV7_9HYPH</name>
<dbReference type="GO" id="GO:0006355">
    <property type="term" value="P:regulation of DNA-templated transcription"/>
    <property type="evidence" value="ECO:0007669"/>
    <property type="project" value="InterPro"/>
</dbReference>
<dbReference type="Pfam" id="PF03472">
    <property type="entry name" value="Autoind_bind"/>
    <property type="match status" value="1"/>
</dbReference>
<proteinExistence type="predicted"/>
<dbReference type="CDD" id="cd06170">
    <property type="entry name" value="LuxR_C_like"/>
    <property type="match status" value="1"/>
</dbReference>
<dbReference type="GO" id="GO:0003677">
    <property type="term" value="F:DNA binding"/>
    <property type="evidence" value="ECO:0007669"/>
    <property type="project" value="UniProtKB-KW"/>
</dbReference>
<accession>A0A2S3UJV7</accession>
<comment type="caution">
    <text evidence="5">The sequence shown here is derived from an EMBL/GenBank/DDBJ whole genome shotgun (WGS) entry which is preliminary data.</text>
</comment>
<keyword evidence="2" id="KW-0238">DNA-binding</keyword>
<organism evidence="5 6">
    <name type="scientific">Roseibium marinum</name>
    <dbReference type="NCBI Taxonomy" id="281252"/>
    <lineage>
        <taxon>Bacteria</taxon>
        <taxon>Pseudomonadati</taxon>
        <taxon>Pseudomonadota</taxon>
        <taxon>Alphaproteobacteria</taxon>
        <taxon>Hyphomicrobiales</taxon>
        <taxon>Stappiaceae</taxon>
        <taxon>Roseibium</taxon>
    </lineage>
</organism>
<dbReference type="EMBL" id="PPCN01000018">
    <property type="protein sequence ID" value="POF28012.1"/>
    <property type="molecule type" value="Genomic_DNA"/>
</dbReference>
<dbReference type="PROSITE" id="PS00622">
    <property type="entry name" value="HTH_LUXR_1"/>
    <property type="match status" value="1"/>
</dbReference>
<evidence type="ECO:0000313" key="5">
    <source>
        <dbReference type="EMBL" id="POF28012.1"/>
    </source>
</evidence>
<dbReference type="OrthoDB" id="3679796at2"/>
<evidence type="ECO:0000256" key="1">
    <source>
        <dbReference type="ARBA" id="ARBA00023015"/>
    </source>
</evidence>
<dbReference type="InterPro" id="IPR000792">
    <property type="entry name" value="Tscrpt_reg_LuxR_C"/>
</dbReference>
<keyword evidence="3" id="KW-0804">Transcription</keyword>
<protein>
    <submittedName>
        <fullName evidence="5">LuxR family transcriptional regulator</fullName>
    </submittedName>
</protein>
<feature type="domain" description="HTH luxR-type" evidence="4">
    <location>
        <begin position="186"/>
        <end position="251"/>
    </location>
</feature>
<reference evidence="5 6" key="1">
    <citation type="submission" date="2018-01" db="EMBL/GenBank/DDBJ databases">
        <title>Genomic Encyclopedia of Archaeal and Bacterial Type Strains, Phase II (KMG-II): from individual species to whole genera.</title>
        <authorList>
            <person name="Goeker M."/>
        </authorList>
    </citation>
    <scope>NUCLEOTIDE SEQUENCE [LARGE SCALE GENOMIC DNA]</scope>
    <source>
        <strain evidence="5 6">DSM 17023</strain>
    </source>
</reference>
<gene>
    <name evidence="5" type="ORF">CLV41_11816</name>
</gene>
<dbReference type="InterPro" id="IPR036388">
    <property type="entry name" value="WH-like_DNA-bd_sf"/>
</dbReference>
<dbReference type="InterPro" id="IPR005143">
    <property type="entry name" value="TF_LuxR_autoind-bd_dom"/>
</dbReference>
<dbReference type="Proteomes" id="UP000236959">
    <property type="component" value="Unassembled WGS sequence"/>
</dbReference>
<dbReference type="AlphaFoldDB" id="A0A2S3UJV7"/>
<dbReference type="Gene3D" id="3.30.450.80">
    <property type="entry name" value="Transcription factor LuxR-like, autoinducer-binding domain"/>
    <property type="match status" value="1"/>
</dbReference>
<dbReference type="InterPro" id="IPR036693">
    <property type="entry name" value="TF_LuxR_autoind-bd_dom_sf"/>
</dbReference>
<keyword evidence="1" id="KW-0805">Transcription regulation</keyword>
<dbReference type="SUPFAM" id="SSF75516">
    <property type="entry name" value="Pheromone-binding domain of LuxR-like quorum-sensing transcription factors"/>
    <property type="match status" value="1"/>
</dbReference>
<evidence type="ECO:0000313" key="6">
    <source>
        <dbReference type="Proteomes" id="UP000236959"/>
    </source>
</evidence>
<dbReference type="InterPro" id="IPR016032">
    <property type="entry name" value="Sig_transdc_resp-reg_C-effctor"/>
</dbReference>
<dbReference type="SMART" id="SM00421">
    <property type="entry name" value="HTH_LUXR"/>
    <property type="match status" value="1"/>
</dbReference>
<evidence type="ECO:0000256" key="3">
    <source>
        <dbReference type="ARBA" id="ARBA00023163"/>
    </source>
</evidence>
<dbReference type="PANTHER" id="PTHR44688:SF16">
    <property type="entry name" value="DNA-BINDING TRANSCRIPTIONAL ACTIVATOR DEVR_DOSR"/>
    <property type="match status" value="1"/>
</dbReference>